<evidence type="ECO:0000313" key="7">
    <source>
        <dbReference type="Proteomes" id="UP001583280"/>
    </source>
</evidence>
<evidence type="ECO:0000256" key="2">
    <source>
        <dbReference type="ARBA" id="ARBA00022980"/>
    </source>
</evidence>
<dbReference type="Pfam" id="PF00276">
    <property type="entry name" value="Ribosomal_L23"/>
    <property type="match status" value="1"/>
</dbReference>
<keyword evidence="7" id="KW-1185">Reference proteome</keyword>
<dbReference type="Gene3D" id="3.30.70.330">
    <property type="match status" value="1"/>
</dbReference>
<dbReference type="Proteomes" id="UP001583280">
    <property type="component" value="Unassembled WGS sequence"/>
</dbReference>
<reference evidence="6 7" key="1">
    <citation type="journal article" date="2024" name="IMA Fungus">
        <title>IMA Genome - F19 : A genome assembly and annotation guide to empower mycologists, including annotated draft genome sequences of Ceratocystis pirilliformis, Diaporthe australafricana, Fusarium ophioides, Paecilomyces lecythidis, and Sporothrix stenoceras.</title>
        <authorList>
            <person name="Aylward J."/>
            <person name="Wilson A.M."/>
            <person name="Visagie C.M."/>
            <person name="Spraker J."/>
            <person name="Barnes I."/>
            <person name="Buitendag C."/>
            <person name="Ceriani C."/>
            <person name="Del Mar Angel L."/>
            <person name="du Plessis D."/>
            <person name="Fuchs T."/>
            <person name="Gasser K."/>
            <person name="Kramer D."/>
            <person name="Li W."/>
            <person name="Munsamy K."/>
            <person name="Piso A."/>
            <person name="Price J.L."/>
            <person name="Sonnekus B."/>
            <person name="Thomas C."/>
            <person name="van der Nest A."/>
            <person name="van Dijk A."/>
            <person name="van Heerden A."/>
            <person name="van Vuuren N."/>
            <person name="Yilmaz N."/>
            <person name="Duong T.A."/>
            <person name="van der Merwe N.A."/>
            <person name="Wingfield M.J."/>
            <person name="Wingfield B.D."/>
        </authorList>
    </citation>
    <scope>NUCLEOTIDE SEQUENCE [LARGE SCALE GENOMIC DNA]</scope>
    <source>
        <strain evidence="6 7">CMW 12675</strain>
    </source>
</reference>
<evidence type="ECO:0000256" key="4">
    <source>
        <dbReference type="ARBA" id="ARBA00039977"/>
    </source>
</evidence>
<evidence type="ECO:0000256" key="3">
    <source>
        <dbReference type="ARBA" id="ARBA00023274"/>
    </source>
</evidence>
<evidence type="ECO:0000256" key="5">
    <source>
        <dbReference type="SAM" id="MobiDB-lite"/>
    </source>
</evidence>
<dbReference type="EMBL" id="JAWDJO010000289">
    <property type="protein sequence ID" value="KAL1887921.1"/>
    <property type="molecule type" value="Genomic_DNA"/>
</dbReference>
<evidence type="ECO:0000256" key="1">
    <source>
        <dbReference type="ARBA" id="ARBA00006700"/>
    </source>
</evidence>
<dbReference type="PANTHER" id="PTHR12059:SF5">
    <property type="entry name" value="LARGE RIBOSOMAL SUBUNIT PROTEIN UL23M"/>
    <property type="match status" value="1"/>
</dbReference>
<comment type="caution">
    <text evidence="6">The sequence shown here is derived from an EMBL/GenBank/DDBJ whole genome shotgun (WGS) entry which is preliminary data.</text>
</comment>
<proteinExistence type="inferred from homology"/>
<comment type="similarity">
    <text evidence="1">Belongs to the universal ribosomal protein uL23 family.</text>
</comment>
<dbReference type="SUPFAM" id="SSF54189">
    <property type="entry name" value="Ribosomal proteins S24e, L23 and L15e"/>
    <property type="match status" value="1"/>
</dbReference>
<protein>
    <recommendedName>
        <fullName evidence="4">Large ribosomal subunit protein uL23m</fullName>
    </recommendedName>
</protein>
<gene>
    <name evidence="6" type="primary">MRP20</name>
    <name evidence="6" type="ORF">Cpir12675_006367</name>
</gene>
<organism evidence="6 7">
    <name type="scientific">Ceratocystis pirilliformis</name>
    <dbReference type="NCBI Taxonomy" id="259994"/>
    <lineage>
        <taxon>Eukaryota</taxon>
        <taxon>Fungi</taxon>
        <taxon>Dikarya</taxon>
        <taxon>Ascomycota</taxon>
        <taxon>Pezizomycotina</taxon>
        <taxon>Sordariomycetes</taxon>
        <taxon>Hypocreomycetidae</taxon>
        <taxon>Microascales</taxon>
        <taxon>Ceratocystidaceae</taxon>
        <taxon>Ceratocystis</taxon>
    </lineage>
</organism>
<dbReference type="GO" id="GO:0005840">
    <property type="term" value="C:ribosome"/>
    <property type="evidence" value="ECO:0007669"/>
    <property type="project" value="UniProtKB-KW"/>
</dbReference>
<feature type="region of interest" description="Disordered" evidence="5">
    <location>
        <begin position="199"/>
        <end position="224"/>
    </location>
</feature>
<dbReference type="InterPro" id="IPR012678">
    <property type="entry name" value="Ribosomal_uL23/eL15/eS24_sf"/>
</dbReference>
<sequence length="224" mass="25427">MAAVVRKTPGFKLGKKQLFLTNHTISMINRPNQAPNFATFKVPLRFTKFDLRDYLWNLYNVEVTKVRSFVAPGPVVNTLTENSQQRVRIHRGQSEKYMTVELAQPFAWPSLPGDLEPWNHRLWEARKAYSEEMAKQQMVTARNETIAPSKIKASSDRRLLAKQAAALLKGDAKWSNGEILDEKWETVLKAAEQDVPLEKVDEQSPVASEVTEIKGKHTGPKTSI</sequence>
<name>A0ABR3YJG2_9PEZI</name>
<dbReference type="PANTHER" id="PTHR12059">
    <property type="entry name" value="RIBOSOMAL PROTEIN L23-RELATED"/>
    <property type="match status" value="1"/>
</dbReference>
<accession>A0ABR3YJG2</accession>
<dbReference type="InterPro" id="IPR013025">
    <property type="entry name" value="Ribosomal_uL23-like"/>
</dbReference>
<keyword evidence="2 6" id="KW-0689">Ribosomal protein</keyword>
<evidence type="ECO:0000313" key="6">
    <source>
        <dbReference type="EMBL" id="KAL1887921.1"/>
    </source>
</evidence>
<dbReference type="InterPro" id="IPR012677">
    <property type="entry name" value="Nucleotide-bd_a/b_plait_sf"/>
</dbReference>
<keyword evidence="3" id="KW-0687">Ribonucleoprotein</keyword>